<evidence type="ECO:0000256" key="3">
    <source>
        <dbReference type="ARBA" id="ARBA00022741"/>
    </source>
</evidence>
<dbReference type="InterPro" id="IPR050683">
    <property type="entry name" value="Bact_Polysacc_Export_ATP-bd"/>
</dbReference>
<dbReference type="CDD" id="cd10147">
    <property type="entry name" value="Wzt_C-like"/>
    <property type="match status" value="1"/>
</dbReference>
<dbReference type="PANTHER" id="PTHR46743">
    <property type="entry name" value="TEICHOIC ACIDS EXPORT ATP-BINDING PROTEIN TAGH"/>
    <property type="match status" value="1"/>
</dbReference>
<dbReference type="EMBL" id="CP170721">
    <property type="protein sequence ID" value="XIA17450.1"/>
    <property type="molecule type" value="Genomic_DNA"/>
</dbReference>
<dbReference type="InterPro" id="IPR029439">
    <property type="entry name" value="Wzt_C"/>
</dbReference>
<proteinExistence type="inferred from homology"/>
<dbReference type="SUPFAM" id="SSF52540">
    <property type="entry name" value="P-loop containing nucleoside triphosphate hydrolases"/>
    <property type="match status" value="1"/>
</dbReference>
<feature type="domain" description="ABC transporter" evidence="5">
    <location>
        <begin position="7"/>
        <end position="248"/>
    </location>
</feature>
<organism evidence="6">
    <name type="scientific">Rhodanobacter sp. FW102-FHT14D07</name>
    <dbReference type="NCBI Taxonomy" id="3351462"/>
    <lineage>
        <taxon>Bacteria</taxon>
        <taxon>Pseudomonadati</taxon>
        <taxon>Pseudomonadota</taxon>
        <taxon>Gammaproteobacteria</taxon>
        <taxon>Lysobacterales</taxon>
        <taxon>Rhodanobacteraceae</taxon>
        <taxon>Rhodanobacter</taxon>
    </lineage>
</organism>
<dbReference type="GO" id="GO:0016887">
    <property type="term" value="F:ATP hydrolysis activity"/>
    <property type="evidence" value="ECO:0007669"/>
    <property type="project" value="InterPro"/>
</dbReference>
<comment type="similarity">
    <text evidence="1">Belongs to the ABC transporter superfamily.</text>
</comment>
<name>A0AB74UMA7_9GAMM</name>
<dbReference type="InterPro" id="IPR015860">
    <property type="entry name" value="ABC_transpr_TagH-like"/>
</dbReference>
<dbReference type="PANTHER" id="PTHR46743:SF2">
    <property type="entry name" value="TEICHOIC ACIDS EXPORT ATP-BINDING PROTEIN TAGH"/>
    <property type="match status" value="1"/>
</dbReference>
<dbReference type="Pfam" id="PF00005">
    <property type="entry name" value="ABC_tran"/>
    <property type="match status" value="1"/>
</dbReference>
<dbReference type="SMART" id="SM00382">
    <property type="entry name" value="AAA"/>
    <property type="match status" value="1"/>
</dbReference>
<dbReference type="GO" id="GO:0016020">
    <property type="term" value="C:membrane"/>
    <property type="evidence" value="ECO:0007669"/>
    <property type="project" value="InterPro"/>
</dbReference>
<accession>A0AB74UMA7</accession>
<evidence type="ECO:0000256" key="2">
    <source>
        <dbReference type="ARBA" id="ARBA00022448"/>
    </source>
</evidence>
<evidence type="ECO:0000256" key="1">
    <source>
        <dbReference type="ARBA" id="ARBA00005417"/>
    </source>
</evidence>
<protein>
    <submittedName>
        <fullName evidence="6">ABC transporter ATP-binding protein</fullName>
    </submittedName>
</protein>
<dbReference type="Pfam" id="PF14524">
    <property type="entry name" value="Wzt_C"/>
    <property type="match status" value="1"/>
</dbReference>
<evidence type="ECO:0000256" key="4">
    <source>
        <dbReference type="ARBA" id="ARBA00022840"/>
    </source>
</evidence>
<dbReference type="CDD" id="cd03220">
    <property type="entry name" value="ABC_KpsT_Wzt"/>
    <property type="match status" value="1"/>
</dbReference>
<evidence type="ECO:0000313" key="6">
    <source>
        <dbReference type="EMBL" id="XIA17450.1"/>
    </source>
</evidence>
<dbReference type="AlphaFoldDB" id="A0AB74UMA7"/>
<dbReference type="InterPro" id="IPR003593">
    <property type="entry name" value="AAA+_ATPase"/>
</dbReference>
<dbReference type="GO" id="GO:0005524">
    <property type="term" value="F:ATP binding"/>
    <property type="evidence" value="ECO:0007669"/>
    <property type="project" value="UniProtKB-KW"/>
</dbReference>
<reference evidence="6" key="1">
    <citation type="submission" date="2024-10" db="EMBL/GenBank/DDBJ databases">
        <authorList>
            <person name="Lesea H.P."/>
            <person name="Kuehl J.V."/>
            <person name="Chandonia J.-M."/>
        </authorList>
    </citation>
    <scope>NUCLEOTIDE SEQUENCE</scope>
    <source>
        <strain evidence="6">FW102-FHT14D07</strain>
    </source>
</reference>
<keyword evidence="2" id="KW-0813">Transport</keyword>
<dbReference type="InterPro" id="IPR027417">
    <property type="entry name" value="P-loop_NTPase"/>
</dbReference>
<keyword evidence="3" id="KW-0547">Nucleotide-binding</keyword>
<dbReference type="InterPro" id="IPR003439">
    <property type="entry name" value="ABC_transporter-like_ATP-bd"/>
</dbReference>
<dbReference type="Gene3D" id="3.40.50.300">
    <property type="entry name" value="P-loop containing nucleotide triphosphate hydrolases"/>
    <property type="match status" value="1"/>
</dbReference>
<dbReference type="Gene3D" id="2.70.50.60">
    <property type="entry name" value="abc- transporter (atp binding component) like domain"/>
    <property type="match status" value="1"/>
</dbReference>
<evidence type="ECO:0000259" key="5">
    <source>
        <dbReference type="PROSITE" id="PS50893"/>
    </source>
</evidence>
<dbReference type="GO" id="GO:0140359">
    <property type="term" value="F:ABC-type transporter activity"/>
    <property type="evidence" value="ECO:0007669"/>
    <property type="project" value="InterPro"/>
</dbReference>
<gene>
    <name evidence="6" type="ORF">ACFYG5_12850</name>
</gene>
<dbReference type="PROSITE" id="PS50893">
    <property type="entry name" value="ABC_TRANSPORTER_2"/>
    <property type="match status" value="1"/>
</dbReference>
<sequence>MSSEPIIEVRNMGKAYPVFDKPHHRLIQMLSGGNRRWYHEFNALRGVSFNVHRGETIGIVGRNGSGKSTLLQIICGTLAPSTGEVHVRGRIAALLELGAGFNPEFTGRENVYLNGSVLGLTRREIDGRFAEIASFADIGEFIEQPVKNYSSGMYVRLAFAVAINVTPDILIIDEALSVGDEAFQRKCFARIEELKSGGCTILFVSHAAASVIQLCDRAIFLDGGEKLFSGPPKDVIAAYQRLLYAPSEQRDSMRKELLAKQDCEGDDYSRESAACKDGNGREDAFNLMVTASDLSEVERYDPGLQSESTLEFASRGAIIDGPHVVNTSDRKVNVLVPGNEYIYKYSVDFTMASTNVSFGMMIKSITGVELFGMSSHADGRSIPYVSAGQRFDVEFRFCSKFLPGTYFINAGCMGCSQDGEASFLHRIIDAVLFRVEMKATDRSKAGFYDLSAEPSCHITARAEA</sequence>
<keyword evidence="4 6" id="KW-0067">ATP-binding</keyword>
<dbReference type="RefSeq" id="WP_395116514.1">
    <property type="nucleotide sequence ID" value="NZ_CP170721.1"/>
</dbReference>